<dbReference type="Gene3D" id="1.10.3330.10">
    <property type="entry name" value="Oxo-4-hydroxy-4-carboxy-5-ureidoimidazoline decarboxylase"/>
    <property type="match status" value="1"/>
</dbReference>
<dbReference type="InterPro" id="IPR036778">
    <property type="entry name" value="OHCU_decarboxylase_sf"/>
</dbReference>
<dbReference type="InterPro" id="IPR017595">
    <property type="entry name" value="OHCU_decarboxylase-2"/>
</dbReference>
<dbReference type="PANTHER" id="PTHR43466:SF1">
    <property type="entry name" value="2-OXO-4-HYDROXY-4-CARBOXY-5-UREIDOIMIDAZOLINE DECARBOXYLASE-RELATED"/>
    <property type="match status" value="1"/>
</dbReference>
<accession>A0ABM7I2G1</accession>
<dbReference type="InterPro" id="IPR018020">
    <property type="entry name" value="OHCU_decarboxylase"/>
</dbReference>
<evidence type="ECO:0000259" key="8">
    <source>
        <dbReference type="Pfam" id="PF09349"/>
    </source>
</evidence>
<reference evidence="9 10" key="1">
    <citation type="journal article" date="2019" name="Emerg. Microbes Infect.">
        <title>Comprehensive subspecies identification of 175 nontuberculous mycobacteria species based on 7547 genomic profiles.</title>
        <authorList>
            <person name="Matsumoto Y."/>
            <person name="Kinjo T."/>
            <person name="Motooka D."/>
            <person name="Nabeya D."/>
            <person name="Jung N."/>
            <person name="Uechi K."/>
            <person name="Horii T."/>
            <person name="Iida T."/>
            <person name="Fujita J."/>
            <person name="Nakamura S."/>
        </authorList>
    </citation>
    <scope>NUCLEOTIDE SEQUENCE [LARGE SCALE GENOMIC DNA]</scope>
    <source>
        <strain evidence="9 10">JCM 12375</strain>
    </source>
</reference>
<dbReference type="NCBIfam" id="TIGR03180">
    <property type="entry name" value="UraD_2"/>
    <property type="match status" value="1"/>
</dbReference>
<dbReference type="RefSeq" id="WP_036442070.1">
    <property type="nucleotide sequence ID" value="NZ_AP022567.1"/>
</dbReference>
<evidence type="ECO:0000313" key="10">
    <source>
        <dbReference type="Proteomes" id="UP000465622"/>
    </source>
</evidence>
<comment type="catalytic activity">
    <reaction evidence="1">
        <text>5-hydroxy-2-oxo-4-ureido-2,5-dihydro-1H-imidazole-5-carboxylate + H(+) = (S)-allantoin + CO2</text>
        <dbReference type="Rhea" id="RHEA:26301"/>
        <dbReference type="ChEBI" id="CHEBI:15378"/>
        <dbReference type="ChEBI" id="CHEBI:15678"/>
        <dbReference type="ChEBI" id="CHEBI:16526"/>
        <dbReference type="ChEBI" id="CHEBI:58639"/>
        <dbReference type="EC" id="4.1.1.97"/>
    </reaction>
</comment>
<evidence type="ECO:0000256" key="4">
    <source>
        <dbReference type="ARBA" id="ARBA00022631"/>
    </source>
</evidence>
<feature type="region of interest" description="Disordered" evidence="7">
    <location>
        <begin position="68"/>
        <end position="98"/>
    </location>
</feature>
<keyword evidence="10" id="KW-1185">Reference proteome</keyword>
<evidence type="ECO:0000256" key="1">
    <source>
        <dbReference type="ARBA" id="ARBA00001163"/>
    </source>
</evidence>
<dbReference type="PANTHER" id="PTHR43466">
    <property type="entry name" value="2-OXO-4-HYDROXY-4-CARBOXY-5-UREIDOIMIDAZOLINE DECARBOXYLASE-RELATED"/>
    <property type="match status" value="1"/>
</dbReference>
<feature type="domain" description="Oxo-4-hydroxy-4-carboxy-5-ureidoimidazoline decarboxylase" evidence="8">
    <location>
        <begin position="9"/>
        <end position="161"/>
    </location>
</feature>
<keyword evidence="5" id="KW-0210">Decarboxylase</keyword>
<evidence type="ECO:0000256" key="5">
    <source>
        <dbReference type="ARBA" id="ARBA00022793"/>
    </source>
</evidence>
<dbReference type="Proteomes" id="UP000465622">
    <property type="component" value="Chromosome"/>
</dbReference>
<gene>
    <name evidence="9" type="ORF">MMAGJ_63560</name>
</gene>
<protein>
    <recommendedName>
        <fullName evidence="3">2-oxo-4-hydroxy-4-carboxy-5-ureidoimidazoline decarboxylase</fullName>
        <ecNumber evidence="3">4.1.1.97</ecNumber>
    </recommendedName>
</protein>
<dbReference type="Pfam" id="PF09349">
    <property type="entry name" value="OHCU_decarbox"/>
    <property type="match status" value="1"/>
</dbReference>
<dbReference type="EMBL" id="AP022567">
    <property type="protein sequence ID" value="BBX37074.1"/>
    <property type="molecule type" value="Genomic_DNA"/>
</dbReference>
<keyword evidence="6" id="KW-0456">Lyase</keyword>
<evidence type="ECO:0000313" key="9">
    <source>
        <dbReference type="EMBL" id="BBX37074.1"/>
    </source>
</evidence>
<evidence type="ECO:0000256" key="3">
    <source>
        <dbReference type="ARBA" id="ARBA00012257"/>
    </source>
</evidence>
<dbReference type="NCBIfam" id="NF010372">
    <property type="entry name" value="PRK13798.1"/>
    <property type="match status" value="1"/>
</dbReference>
<comment type="pathway">
    <text evidence="2">Purine metabolism; urate degradation; (S)-allantoin from urate: step 3/3.</text>
</comment>
<dbReference type="SUPFAM" id="SSF158694">
    <property type="entry name" value="UraD-Like"/>
    <property type="match status" value="1"/>
</dbReference>
<proteinExistence type="predicted"/>
<sequence length="165" mass="17821">MGTSLRRFNEADPADAAAAVRPCLDVDRWVQAVVDGRPYRDVEAAVAVAQSAADPFTDDELTTALSHHPRIGERASGSSAEAGFSRAEQSGVSTDADVQSRLVDGNRAYEKRFGHVFLIRAAGRSSEEILAALEERLTNDPETEKAVMADQLRQIAVLRLQGVLT</sequence>
<organism evidence="9 10">
    <name type="scientific">Mycolicibacterium mageritense</name>
    <name type="common">Mycobacterium mageritense</name>
    <dbReference type="NCBI Taxonomy" id="53462"/>
    <lineage>
        <taxon>Bacteria</taxon>
        <taxon>Bacillati</taxon>
        <taxon>Actinomycetota</taxon>
        <taxon>Actinomycetes</taxon>
        <taxon>Mycobacteriales</taxon>
        <taxon>Mycobacteriaceae</taxon>
        <taxon>Mycolicibacterium</taxon>
    </lineage>
</organism>
<feature type="compositionally biased region" description="Polar residues" evidence="7">
    <location>
        <begin position="87"/>
        <end position="97"/>
    </location>
</feature>
<evidence type="ECO:0000256" key="6">
    <source>
        <dbReference type="ARBA" id="ARBA00023239"/>
    </source>
</evidence>
<name>A0ABM7I2G1_MYCME</name>
<evidence type="ECO:0000256" key="7">
    <source>
        <dbReference type="SAM" id="MobiDB-lite"/>
    </source>
</evidence>
<keyword evidence="4" id="KW-0659">Purine metabolism</keyword>
<dbReference type="EC" id="4.1.1.97" evidence="3"/>
<evidence type="ECO:0000256" key="2">
    <source>
        <dbReference type="ARBA" id="ARBA00004754"/>
    </source>
</evidence>